<dbReference type="AlphaFoldDB" id="A0A8X6LSV0"/>
<dbReference type="PROSITE" id="PS00141">
    <property type="entry name" value="ASP_PROTEASE"/>
    <property type="match status" value="1"/>
</dbReference>
<proteinExistence type="predicted"/>
<dbReference type="InterPro" id="IPR008042">
    <property type="entry name" value="Retrotrans_Pao"/>
</dbReference>
<evidence type="ECO:0000313" key="1">
    <source>
        <dbReference type="EMBL" id="GFR21701.1"/>
    </source>
</evidence>
<reference evidence="1" key="1">
    <citation type="submission" date="2020-07" db="EMBL/GenBank/DDBJ databases">
        <title>Multicomponent nature underlies the extraordinary mechanical properties of spider dragline silk.</title>
        <authorList>
            <person name="Kono N."/>
            <person name="Nakamura H."/>
            <person name="Mori M."/>
            <person name="Yoshida Y."/>
            <person name="Ohtoshi R."/>
            <person name="Malay A.D."/>
            <person name="Moran D.A.P."/>
            <person name="Tomita M."/>
            <person name="Numata K."/>
            <person name="Arakawa K."/>
        </authorList>
    </citation>
    <scope>NUCLEOTIDE SEQUENCE</scope>
</reference>
<dbReference type="GO" id="GO:0006508">
    <property type="term" value="P:proteolysis"/>
    <property type="evidence" value="ECO:0007669"/>
    <property type="project" value="InterPro"/>
</dbReference>
<dbReference type="InterPro" id="IPR021109">
    <property type="entry name" value="Peptidase_aspartic_dom_sf"/>
</dbReference>
<name>A0A8X6LSV0_TRICU</name>
<dbReference type="OrthoDB" id="10467159at2759"/>
<dbReference type="Gene3D" id="2.40.70.10">
    <property type="entry name" value="Acid Proteases"/>
    <property type="match status" value="1"/>
</dbReference>
<gene>
    <name evidence="1" type="primary">AVEN_10595_1</name>
    <name evidence="1" type="ORF">TNCT_690831</name>
</gene>
<dbReference type="Proteomes" id="UP000887116">
    <property type="component" value="Unassembled WGS sequence"/>
</dbReference>
<protein>
    <submittedName>
        <fullName evidence="1">DUF1758 domain-containing protein</fullName>
    </submittedName>
</protein>
<dbReference type="InterPro" id="IPR001969">
    <property type="entry name" value="Aspartic_peptidase_AS"/>
</dbReference>
<dbReference type="PANTHER" id="PTHR47331">
    <property type="entry name" value="PHD-TYPE DOMAIN-CONTAINING PROTEIN"/>
    <property type="match status" value="1"/>
</dbReference>
<comment type="caution">
    <text evidence="1">The sequence shown here is derived from an EMBL/GenBank/DDBJ whole genome shotgun (WGS) entry which is preliminary data.</text>
</comment>
<accession>A0A8X6LSV0</accession>
<dbReference type="GO" id="GO:0004190">
    <property type="term" value="F:aspartic-type endopeptidase activity"/>
    <property type="evidence" value="ECO:0007669"/>
    <property type="project" value="InterPro"/>
</dbReference>
<keyword evidence="2" id="KW-1185">Reference proteome</keyword>
<evidence type="ECO:0000313" key="2">
    <source>
        <dbReference type="Proteomes" id="UP000887116"/>
    </source>
</evidence>
<dbReference type="Pfam" id="PF05380">
    <property type="entry name" value="Peptidase_A17"/>
    <property type="match status" value="1"/>
</dbReference>
<organism evidence="1 2">
    <name type="scientific">Trichonephila clavata</name>
    <name type="common">Joro spider</name>
    <name type="synonym">Nephila clavata</name>
    <dbReference type="NCBI Taxonomy" id="2740835"/>
    <lineage>
        <taxon>Eukaryota</taxon>
        <taxon>Metazoa</taxon>
        <taxon>Ecdysozoa</taxon>
        <taxon>Arthropoda</taxon>
        <taxon>Chelicerata</taxon>
        <taxon>Arachnida</taxon>
        <taxon>Araneae</taxon>
        <taxon>Araneomorphae</taxon>
        <taxon>Entelegynae</taxon>
        <taxon>Araneoidea</taxon>
        <taxon>Nephilidae</taxon>
        <taxon>Trichonephila</taxon>
    </lineage>
</organism>
<dbReference type="EMBL" id="BMAO01037971">
    <property type="protein sequence ID" value="GFR21701.1"/>
    <property type="molecule type" value="Genomic_DNA"/>
</dbReference>
<sequence length="651" mass="75375">MCGVILYPLVESSLPINVLRSFERQRKSLENELKLSSLDAIIHFLKNEVETEEKIRLSRTDIFHFSSERKKRRACKFSRSKTSATELFISHKSNDNLCMFCFKNHETRSCKKAYFIPLDEKLSVIKRKGLCRICLTKGHLAKLCSSSIKCNLCSERHLKLMCPNLEVNKLDQIPKQSNNDIDERITDTLYSHTSATHEVFLQTLVVNIKGKKTRRKARVILDTGSQRSYIKKSTAEELGFEIQREEEFSHALFGGRKTETQRHNCYKIYLYSLDGKYSCSLDALDQDIICNDIASVREKYQQVFGEWVEEGVIEEVSCGELSLQESHYLPHVQLLQAKSRITPMKKITIPRLELMGATIGERLFDSVSQALKPEIENINSYFWTDSSTVLTWIKRQEQWSVFVNNRIVEIRRLTPPENWFHVPGNQNSADILSRGCGPRQLLKSEWWLGPTWLKKSKEDWPKSFGSVNEEEVENEKRKIVVSASNIEFKSTITLLATRISKFSKIVRILAWILRFQPKAKNLRREKHADLTQEEIMEAQKTLLRSAQKECFNEEGRNSLKNFQVFTDNDGILRLKSRIANEDELPEFIAPLILPPKHLVIKRLIEQEHLIVCFNAIQKISKQSLLADQLDLAYVILYLISKTGEDNLTINN</sequence>